<comment type="caution">
    <text evidence="1">The sequence shown here is derived from an EMBL/GenBank/DDBJ whole genome shotgun (WGS) entry which is preliminary data.</text>
</comment>
<evidence type="ECO:0000313" key="1">
    <source>
        <dbReference type="EMBL" id="GKT37765.1"/>
    </source>
</evidence>
<feature type="non-terminal residue" evidence="1">
    <location>
        <position position="1"/>
    </location>
</feature>
<protein>
    <submittedName>
        <fullName evidence="1">Transglycosylase SLT domain-containing protein</fullName>
    </submittedName>
</protein>
<organism evidence="1 2">
    <name type="scientific">Aduncisulcus paluster</name>
    <dbReference type="NCBI Taxonomy" id="2918883"/>
    <lineage>
        <taxon>Eukaryota</taxon>
        <taxon>Metamonada</taxon>
        <taxon>Carpediemonas-like organisms</taxon>
        <taxon>Aduncisulcus</taxon>
    </lineage>
</organism>
<dbReference type="Gene3D" id="3.40.190.10">
    <property type="entry name" value="Periplasmic binding protein-like II"/>
    <property type="match status" value="2"/>
</dbReference>
<dbReference type="Proteomes" id="UP001057375">
    <property type="component" value="Unassembled WGS sequence"/>
</dbReference>
<reference evidence="1" key="1">
    <citation type="submission" date="2022-03" db="EMBL/GenBank/DDBJ databases">
        <title>Draft genome sequence of Aduncisulcus paluster, a free-living microaerophilic Fornicata.</title>
        <authorList>
            <person name="Yuyama I."/>
            <person name="Kume K."/>
            <person name="Tamura T."/>
            <person name="Inagaki Y."/>
            <person name="Hashimoto T."/>
        </authorList>
    </citation>
    <scope>NUCLEOTIDE SEQUENCE</scope>
    <source>
        <strain evidence="1">NY0171</strain>
    </source>
</reference>
<sequence>VARADSTTGGTDLVISGFKGFAAIVHQLVVRHDDLGFLADHQALGRNVNAFFGKSVNLLEKNLGVEYYTVTDEALFTLMENPGRDEMQDTLLSFHNKSVTCVVSTLETYNRTCLFGEHINDFALAFERTSRSQQINPLRPLKKIRLPAFDTLFKMVKYEIPLPNTIRVAAVDIERVFPKLSPWGPGFERELVNEFIEYAGTELDIKAYPTHDKAFEALVKGKADILLATGYNPDISTTTPPLVKGPVYEKSPAAMLHHILRFELRTPFELCDQEVFVPAHSGLVETFNELS</sequence>
<name>A0ABQ5L304_9EUKA</name>
<keyword evidence="2" id="KW-1185">Reference proteome</keyword>
<accession>A0ABQ5L304</accession>
<feature type="non-terminal residue" evidence="1">
    <location>
        <position position="291"/>
    </location>
</feature>
<proteinExistence type="predicted"/>
<evidence type="ECO:0000313" key="2">
    <source>
        <dbReference type="Proteomes" id="UP001057375"/>
    </source>
</evidence>
<dbReference type="SUPFAM" id="SSF53850">
    <property type="entry name" value="Periplasmic binding protein-like II"/>
    <property type="match status" value="1"/>
</dbReference>
<gene>
    <name evidence="1" type="ORF">ADUPG1_003703</name>
</gene>
<dbReference type="EMBL" id="BQXS01005170">
    <property type="protein sequence ID" value="GKT37765.1"/>
    <property type="molecule type" value="Genomic_DNA"/>
</dbReference>